<evidence type="ECO:0000256" key="9">
    <source>
        <dbReference type="ARBA" id="ARBA00070870"/>
    </source>
</evidence>
<dbReference type="GO" id="GO:0000379">
    <property type="term" value="P:tRNA-type intron splice site recognition and cleavage"/>
    <property type="evidence" value="ECO:0007669"/>
    <property type="project" value="UniProtKB-UniRule"/>
</dbReference>
<comment type="function">
    <text evidence="10">Constitutes one of the two catalytic subunit of the tRNA-splicing endonuclease complex, a complex responsible for identification and cleavage of the splice sites in pre-tRNA. It cleaves pre-tRNA at the 5'- and 3'-splice sites to release the intron. The products are an intron and two tRNA half-molecules bearing 2',3'-cyclic phosphate and 5'-OH termini. There are no conserved sequences at the splice sites, but the intron is invariably located at the same site in the gene, placing the splice sites an invariant distance from the constant structural features of the tRNA body.</text>
</comment>
<dbReference type="OrthoDB" id="48041at2759"/>
<dbReference type="InterPro" id="IPR006677">
    <property type="entry name" value="tRNA_intron_Endonuc_cat-like"/>
</dbReference>
<dbReference type="GO" id="GO:0000214">
    <property type="term" value="C:tRNA-intron endonuclease complex"/>
    <property type="evidence" value="ECO:0007669"/>
    <property type="project" value="UniProtKB-UniRule"/>
</dbReference>
<evidence type="ECO:0000256" key="11">
    <source>
        <dbReference type="PIRSR" id="PIRSR017250-50"/>
    </source>
</evidence>
<proteinExistence type="inferred from homology"/>
<dbReference type="GO" id="GO:0003676">
    <property type="term" value="F:nucleic acid binding"/>
    <property type="evidence" value="ECO:0007669"/>
    <property type="project" value="InterPro"/>
</dbReference>
<dbReference type="FunFam" id="3.40.1350.10:FF:000002">
    <property type="entry name" value="tRNA-splicing endonuclease subunit Sen34"/>
    <property type="match status" value="1"/>
</dbReference>
<organism evidence="15 16">
    <name type="scientific">Cetraspora pellucida</name>
    <dbReference type="NCBI Taxonomy" id="1433469"/>
    <lineage>
        <taxon>Eukaryota</taxon>
        <taxon>Fungi</taxon>
        <taxon>Fungi incertae sedis</taxon>
        <taxon>Mucoromycota</taxon>
        <taxon>Glomeromycotina</taxon>
        <taxon>Glomeromycetes</taxon>
        <taxon>Diversisporales</taxon>
        <taxon>Gigasporaceae</taxon>
        <taxon>Cetraspora</taxon>
    </lineage>
</organism>
<evidence type="ECO:0000256" key="10">
    <source>
        <dbReference type="PIRNR" id="PIRNR017250"/>
    </source>
</evidence>
<keyword evidence="5 10" id="KW-0819">tRNA processing</keyword>
<gene>
    <name evidence="15" type="ORF">CPELLU_LOCUS11883</name>
</gene>
<protein>
    <recommendedName>
        <fullName evidence="9 10">tRNA-splicing endonuclease subunit Sen34</fullName>
        <ecNumber evidence="3 10">4.6.1.16</ecNumber>
    </recommendedName>
</protein>
<dbReference type="EMBL" id="CAJVQA010010915">
    <property type="protein sequence ID" value="CAG8702191.1"/>
    <property type="molecule type" value="Genomic_DNA"/>
</dbReference>
<comment type="subunit">
    <text evidence="8">tRNA splicing endonuclease is a heterotetramer composed of TSEN2, TSEN15, TSEN34/LENG5 and TSEN54. tRNA splicing endonuclease complex also contains proteins of the pre-mRNA 3'-end processing machinery such as CLP1, CPSF1, CPSF4 and CSTF2.</text>
</comment>
<dbReference type="InterPro" id="IPR011856">
    <property type="entry name" value="tRNA_endonuc-like_dom_sf"/>
</dbReference>
<evidence type="ECO:0000256" key="8">
    <source>
        <dbReference type="ARBA" id="ARBA00064779"/>
    </source>
</evidence>
<evidence type="ECO:0000259" key="14">
    <source>
        <dbReference type="Pfam" id="PF26577"/>
    </source>
</evidence>
<dbReference type="InterPro" id="IPR059049">
    <property type="entry name" value="TSEN34_N"/>
</dbReference>
<dbReference type="GO" id="GO:0005730">
    <property type="term" value="C:nucleolus"/>
    <property type="evidence" value="ECO:0007669"/>
    <property type="project" value="UniProtKB-SubCell"/>
</dbReference>
<dbReference type="Proteomes" id="UP000789759">
    <property type="component" value="Unassembled WGS sequence"/>
</dbReference>
<dbReference type="InterPro" id="IPR036167">
    <property type="entry name" value="tRNA_intron_Endo_cat-like_sf"/>
</dbReference>
<dbReference type="InterPro" id="IPR016690">
    <property type="entry name" value="TSEN34"/>
</dbReference>
<evidence type="ECO:0000313" key="15">
    <source>
        <dbReference type="EMBL" id="CAG8702191.1"/>
    </source>
</evidence>
<evidence type="ECO:0000313" key="16">
    <source>
        <dbReference type="Proteomes" id="UP000789759"/>
    </source>
</evidence>
<evidence type="ECO:0000256" key="7">
    <source>
        <dbReference type="ARBA" id="ARBA00023242"/>
    </source>
</evidence>
<keyword evidence="4" id="KW-0507">mRNA processing</keyword>
<feature type="active site" evidence="11">
    <location>
        <position position="283"/>
    </location>
</feature>
<sequence>MESSKTNIQQPFKVNVSRNNKAFIWDAETVHALRKDHRIVGSFVGSLPRYPLQNQFLGLPLSLMPEEVTLLLSKGIIVLVDDEKSHLVPTKSQIEEFEKNKSENENQQLQDYLRFIQEKRAKFRSLNKNKFKEKDAKETDNILDNDLNDSSSQQFRPESQDEHETSLIKAFAPTITIKTSSTSFEWYNDNDYCFNSLETARLAGLWIWPSTPKEEYKFKVYCDLWNRGYFLTSGIKFGGDYLLYPGDPFRYHSHFIATIFDINNEITPMDIITFGRLGTAVKKSYMLCSWDMNQDKAVYVCIEWAGF</sequence>
<comment type="caution">
    <text evidence="15">The sequence shown here is derived from an EMBL/GenBank/DDBJ whole genome shotgun (WGS) entry which is preliminary data.</text>
</comment>
<evidence type="ECO:0000256" key="2">
    <source>
        <dbReference type="ARBA" id="ARBA00008078"/>
    </source>
</evidence>
<dbReference type="AlphaFoldDB" id="A0A9N9HRZ9"/>
<evidence type="ECO:0000256" key="5">
    <source>
        <dbReference type="ARBA" id="ARBA00022694"/>
    </source>
</evidence>
<evidence type="ECO:0000259" key="13">
    <source>
        <dbReference type="Pfam" id="PF01974"/>
    </source>
</evidence>
<dbReference type="GO" id="GO:0000213">
    <property type="term" value="F:tRNA-intron lyase activity"/>
    <property type="evidence" value="ECO:0007669"/>
    <property type="project" value="UniProtKB-UniRule"/>
</dbReference>
<feature type="domain" description="tRNA intron endonuclease catalytic" evidence="13">
    <location>
        <begin position="217"/>
        <end position="295"/>
    </location>
</feature>
<keyword evidence="7" id="KW-0539">Nucleus</keyword>
<feature type="active site" evidence="11">
    <location>
        <position position="252"/>
    </location>
</feature>
<dbReference type="Gene3D" id="3.40.1350.10">
    <property type="match status" value="1"/>
</dbReference>
<feature type="region of interest" description="Disordered" evidence="12">
    <location>
        <begin position="137"/>
        <end position="159"/>
    </location>
</feature>
<evidence type="ECO:0000256" key="6">
    <source>
        <dbReference type="ARBA" id="ARBA00023239"/>
    </source>
</evidence>
<keyword evidence="16" id="KW-1185">Reference proteome</keyword>
<evidence type="ECO:0000256" key="12">
    <source>
        <dbReference type="SAM" id="MobiDB-lite"/>
    </source>
</evidence>
<comment type="subcellular location">
    <subcellularLocation>
        <location evidence="1">Nucleus</location>
        <location evidence="1">Nucleolus</location>
    </subcellularLocation>
</comment>
<evidence type="ECO:0000256" key="4">
    <source>
        <dbReference type="ARBA" id="ARBA00022664"/>
    </source>
</evidence>
<dbReference type="EC" id="4.6.1.16" evidence="3 10"/>
<feature type="active site" evidence="11">
    <location>
        <position position="244"/>
    </location>
</feature>
<reference evidence="15" key="1">
    <citation type="submission" date="2021-06" db="EMBL/GenBank/DDBJ databases">
        <authorList>
            <person name="Kallberg Y."/>
            <person name="Tangrot J."/>
            <person name="Rosling A."/>
        </authorList>
    </citation>
    <scope>NUCLEOTIDE SEQUENCE</scope>
    <source>
        <strain evidence="15">FL966</strain>
    </source>
</reference>
<dbReference type="NCBIfam" id="TIGR00324">
    <property type="entry name" value="endA"/>
    <property type="match status" value="1"/>
</dbReference>
<dbReference type="PIRSF" id="PIRSF017250">
    <property type="entry name" value="tRNA_splic_SEN34"/>
    <property type="match status" value="1"/>
</dbReference>
<dbReference type="PANTHER" id="PTHR13070:SF0">
    <property type="entry name" value="TRNA-SPLICING ENDONUCLEASE SUBUNIT SEN34"/>
    <property type="match status" value="1"/>
</dbReference>
<feature type="domain" description="TSEN34 N-terminal" evidence="14">
    <location>
        <begin position="14"/>
        <end position="82"/>
    </location>
</feature>
<evidence type="ECO:0000256" key="1">
    <source>
        <dbReference type="ARBA" id="ARBA00004604"/>
    </source>
</evidence>
<dbReference type="SUPFAM" id="SSF53032">
    <property type="entry name" value="tRNA-intron endonuclease catalytic domain-like"/>
    <property type="match status" value="1"/>
</dbReference>
<dbReference type="Pfam" id="PF01974">
    <property type="entry name" value="tRNA_int_endo"/>
    <property type="match status" value="1"/>
</dbReference>
<name>A0A9N9HRZ9_9GLOM</name>
<evidence type="ECO:0000256" key="3">
    <source>
        <dbReference type="ARBA" id="ARBA00012573"/>
    </source>
</evidence>
<dbReference type="PANTHER" id="PTHR13070">
    <property type="entry name" value="TRNA-SPLICING ENDONUCLEASE SUBUNIT SEN34-RELATED"/>
    <property type="match status" value="1"/>
</dbReference>
<dbReference type="CDD" id="cd22363">
    <property type="entry name" value="tRNA-intron_lyase_C"/>
    <property type="match status" value="1"/>
</dbReference>
<keyword evidence="6 10" id="KW-0456">Lyase</keyword>
<dbReference type="Pfam" id="PF26577">
    <property type="entry name" value="TSEN34_N"/>
    <property type="match status" value="1"/>
</dbReference>
<accession>A0A9N9HRZ9</accession>
<dbReference type="GO" id="GO:0006397">
    <property type="term" value="P:mRNA processing"/>
    <property type="evidence" value="ECO:0007669"/>
    <property type="project" value="UniProtKB-KW"/>
</dbReference>
<dbReference type="InterPro" id="IPR006676">
    <property type="entry name" value="tRNA_splic"/>
</dbReference>
<comment type="similarity">
    <text evidence="2 10">Belongs to the tRNA-intron endonuclease family.</text>
</comment>